<organism evidence="3 4">
    <name type="scientific">Pseudomonas reidholzensis</name>
    <dbReference type="NCBI Taxonomy" id="1785162"/>
    <lineage>
        <taxon>Bacteria</taxon>
        <taxon>Pseudomonadati</taxon>
        <taxon>Pseudomonadota</taxon>
        <taxon>Gammaproteobacteria</taxon>
        <taxon>Pseudomonadales</taxon>
        <taxon>Pseudomonadaceae</taxon>
        <taxon>Pseudomonas</taxon>
    </lineage>
</organism>
<evidence type="ECO:0000259" key="2">
    <source>
        <dbReference type="SMART" id="SM00327"/>
    </source>
</evidence>
<evidence type="ECO:0000313" key="3">
    <source>
        <dbReference type="EMBL" id="SYX88106.1"/>
    </source>
</evidence>
<feature type="domain" description="VWFA" evidence="2">
    <location>
        <begin position="200"/>
        <end position="397"/>
    </location>
</feature>
<dbReference type="Gene3D" id="3.40.50.410">
    <property type="entry name" value="von Willebrand factor, type A domain"/>
    <property type="match status" value="1"/>
</dbReference>
<dbReference type="SMART" id="SM00327">
    <property type="entry name" value="VWA"/>
    <property type="match status" value="1"/>
</dbReference>
<dbReference type="EMBL" id="UNOZ01000002">
    <property type="protein sequence ID" value="SYX88106.1"/>
    <property type="molecule type" value="Genomic_DNA"/>
</dbReference>
<dbReference type="RefSeq" id="WP_119137299.1">
    <property type="nucleotide sequence ID" value="NZ_CBCSFL010000002.1"/>
</dbReference>
<gene>
    <name evidence="3" type="ORF">CCOS865_00327</name>
</gene>
<dbReference type="InterPro" id="IPR002035">
    <property type="entry name" value="VWF_A"/>
</dbReference>
<accession>A0A383RNG2</accession>
<feature type="transmembrane region" description="Helical" evidence="1">
    <location>
        <begin position="151"/>
        <end position="175"/>
    </location>
</feature>
<proteinExistence type="predicted"/>
<protein>
    <recommendedName>
        <fullName evidence="2">VWFA domain-containing protein</fullName>
    </recommendedName>
</protein>
<dbReference type="PANTHER" id="PTHR10579">
    <property type="entry name" value="CALCIUM-ACTIVATED CHLORIDE CHANNEL REGULATOR"/>
    <property type="match status" value="1"/>
</dbReference>
<sequence length="410" mass="45091">MQRVTRDTRPAQDDPQALEQAMAIIVRHFPTSIAHLFATPRTGQDGVREWWSALQGQPRRYHELGADQQTALLRVYEQRQDALRQLVDELHARGQTQDAAVLRKLIGPANLEHLYSVNGDPLVVRWAEPAPPPTPPVTPPPPAPAVRPRRWIWLPWFLLPLLGLLLLALALWFGWPYLQRWYEHRQPASFACVKGSEAQPPEFSVVLDTSGSMQLGVAATPADEQWFFENIDNPAIDQQRVAEITRAPVRMDVAKQSLKQMINDLHPAIDMRIITFDGCRTPLDHGLFTPAQRPALISGIEGLVPNDGTALSASLEAAAKSMNGRDRDGVIVLFVDGADGCGQDACAVAQRIAQEQPRLRVNLVNISNNSLASCIAESTGGRVYSGDNAAQVAAALKQASQEVSSSRNCD</sequence>
<dbReference type="PANTHER" id="PTHR10579:SF43">
    <property type="entry name" value="ZINC FINGER (C3HC4-TYPE RING FINGER) FAMILY PROTEIN"/>
    <property type="match status" value="1"/>
</dbReference>
<keyword evidence="1" id="KW-0812">Transmembrane</keyword>
<keyword evidence="1" id="KW-0472">Membrane</keyword>
<keyword evidence="1" id="KW-1133">Transmembrane helix</keyword>
<dbReference type="AlphaFoldDB" id="A0A383RNG2"/>
<dbReference type="SUPFAM" id="SSF53300">
    <property type="entry name" value="vWA-like"/>
    <property type="match status" value="1"/>
</dbReference>
<dbReference type="InterPro" id="IPR036465">
    <property type="entry name" value="vWFA_dom_sf"/>
</dbReference>
<dbReference type="InterPro" id="IPR051266">
    <property type="entry name" value="CLCR"/>
</dbReference>
<evidence type="ECO:0000256" key="1">
    <source>
        <dbReference type="SAM" id="Phobius"/>
    </source>
</evidence>
<evidence type="ECO:0000313" key="4">
    <source>
        <dbReference type="Proteomes" id="UP000263595"/>
    </source>
</evidence>
<dbReference type="Proteomes" id="UP000263595">
    <property type="component" value="Unassembled WGS sequence"/>
</dbReference>
<reference evidence="4" key="1">
    <citation type="submission" date="2018-08" db="EMBL/GenBank/DDBJ databases">
        <authorList>
            <person name="Blom J."/>
        </authorList>
    </citation>
    <scope>NUCLEOTIDE SEQUENCE [LARGE SCALE GENOMIC DNA]</scope>
    <source>
        <strain evidence="4">CCOS 865</strain>
    </source>
</reference>
<name>A0A383RNG2_9PSED</name>
<dbReference type="OrthoDB" id="5755451at2"/>
<keyword evidence="4" id="KW-1185">Reference proteome</keyword>
<dbReference type="Pfam" id="PF13519">
    <property type="entry name" value="VWA_2"/>
    <property type="match status" value="1"/>
</dbReference>